<gene>
    <name evidence="13" type="ORF">CYLTODRAFT_421031</name>
</gene>
<dbReference type="FunFam" id="1.10.630.10:FF:000033">
    <property type="entry name" value="14-alpha sterol demethylase"/>
    <property type="match status" value="1"/>
</dbReference>
<dbReference type="Proteomes" id="UP000054007">
    <property type="component" value="Unassembled WGS sequence"/>
</dbReference>
<evidence type="ECO:0000256" key="3">
    <source>
        <dbReference type="ARBA" id="ARBA00010617"/>
    </source>
</evidence>
<dbReference type="Gene3D" id="1.10.630.10">
    <property type="entry name" value="Cytochrome P450"/>
    <property type="match status" value="1"/>
</dbReference>
<dbReference type="InterPro" id="IPR001128">
    <property type="entry name" value="Cyt_P450"/>
</dbReference>
<dbReference type="PANTHER" id="PTHR24304">
    <property type="entry name" value="CYTOCHROME P450 FAMILY 7"/>
    <property type="match status" value="1"/>
</dbReference>
<keyword evidence="13" id="KW-0808">Transferase</keyword>
<keyword evidence="7 10" id="KW-0408">Iron</keyword>
<keyword evidence="4 10" id="KW-0349">Heme</keyword>
<dbReference type="GO" id="GO:0016020">
    <property type="term" value="C:membrane"/>
    <property type="evidence" value="ECO:0007669"/>
    <property type="project" value="UniProtKB-SubCell"/>
</dbReference>
<keyword evidence="14" id="KW-1185">Reference proteome</keyword>
<keyword evidence="12" id="KW-0812">Transmembrane</keyword>
<feature type="transmembrane region" description="Helical" evidence="12">
    <location>
        <begin position="30"/>
        <end position="51"/>
    </location>
</feature>
<accession>A0A0D7BG76</accession>
<comment type="cofactor">
    <cofactor evidence="1 10">
        <name>heme</name>
        <dbReference type="ChEBI" id="CHEBI:30413"/>
    </cofactor>
</comment>
<dbReference type="SUPFAM" id="SSF48264">
    <property type="entry name" value="Cytochrome P450"/>
    <property type="match status" value="1"/>
</dbReference>
<comment type="subcellular location">
    <subcellularLocation>
        <location evidence="2">Membrane</location>
    </subcellularLocation>
</comment>
<dbReference type="InterPro" id="IPR017972">
    <property type="entry name" value="Cyt_P450_CS"/>
</dbReference>
<sequence>MASFLNSTNTGEWTTYLEQAGLAELNTRNILLALGSMPIIAIVLNVISQLLPADPSKPPLVFHWLPFVGSAVQYGMDPLTFFAENQRKFGNVFTFVLFGRKVTVCLGPQGNNFVLGGKSTVFNAEDAYQHLTAPIFGDDVVYAIPNEKFMEQKKFVKWALNTDAFRSYAGLIEHEATEFLNHDSNYKAYQSGKTDEWGTVDALEMLAELTILTAARTLQGKEIRSRMDKTFAHTLSDLDGGFVPINFLFRNLPLPHNWRRDAAHKKISQFYVDIIKRRRENRRDDEAEYDIVNALRDQKYRGGDPVTDSEVGHMLIALLMAGQHTSMSTGSWTLLHIAADPELGEKLFAEQVQHFRRPDGTWNPITYDETKDLPLLDAVIRETLRIHPPIHSILRHVRDNVPVPQSLSAPSENGTYVIPKGYYVLASPAMSQTDATVWDRPFEFDYTRWTDNTGFAAQALNEYTDESGEKIDFGFGAVSKGTNSPYQPFGAGRHRCIGEQFAYLQLSTIISKFLQELELRMDTPVPRNNYQTMIATPDSPRMIRYRRRTPAN</sequence>
<evidence type="ECO:0000256" key="11">
    <source>
        <dbReference type="RuleBase" id="RU000461"/>
    </source>
</evidence>
<evidence type="ECO:0000256" key="4">
    <source>
        <dbReference type="ARBA" id="ARBA00022617"/>
    </source>
</evidence>
<evidence type="ECO:0000313" key="13">
    <source>
        <dbReference type="EMBL" id="KIY69104.1"/>
    </source>
</evidence>
<evidence type="ECO:0000256" key="5">
    <source>
        <dbReference type="ARBA" id="ARBA00022723"/>
    </source>
</evidence>
<feature type="binding site" description="axial binding residue" evidence="10">
    <location>
        <position position="496"/>
    </location>
    <ligand>
        <name>heme</name>
        <dbReference type="ChEBI" id="CHEBI:30413"/>
    </ligand>
    <ligandPart>
        <name>Fe</name>
        <dbReference type="ChEBI" id="CHEBI:18248"/>
    </ligandPart>
</feature>
<dbReference type="GO" id="GO:0020037">
    <property type="term" value="F:heme binding"/>
    <property type="evidence" value="ECO:0007669"/>
    <property type="project" value="InterPro"/>
</dbReference>
<dbReference type="PRINTS" id="PR00465">
    <property type="entry name" value="EP450IV"/>
</dbReference>
<dbReference type="PROSITE" id="PS00086">
    <property type="entry name" value="CYTOCHROME_P450"/>
    <property type="match status" value="1"/>
</dbReference>
<dbReference type="PRINTS" id="PR00385">
    <property type="entry name" value="P450"/>
</dbReference>
<organism evidence="13 14">
    <name type="scientific">Cylindrobasidium torrendii FP15055 ss-10</name>
    <dbReference type="NCBI Taxonomy" id="1314674"/>
    <lineage>
        <taxon>Eukaryota</taxon>
        <taxon>Fungi</taxon>
        <taxon>Dikarya</taxon>
        <taxon>Basidiomycota</taxon>
        <taxon>Agaricomycotina</taxon>
        <taxon>Agaricomycetes</taxon>
        <taxon>Agaricomycetidae</taxon>
        <taxon>Agaricales</taxon>
        <taxon>Marasmiineae</taxon>
        <taxon>Physalacriaceae</taxon>
        <taxon>Cylindrobasidium</taxon>
    </lineage>
</organism>
<dbReference type="OrthoDB" id="1055148at2759"/>
<keyword evidence="6 11" id="KW-0560">Oxidoreductase</keyword>
<evidence type="ECO:0000256" key="12">
    <source>
        <dbReference type="SAM" id="Phobius"/>
    </source>
</evidence>
<dbReference type="GO" id="GO:0016705">
    <property type="term" value="F:oxidoreductase activity, acting on paired donors, with incorporation or reduction of molecular oxygen"/>
    <property type="evidence" value="ECO:0007669"/>
    <property type="project" value="InterPro"/>
</dbReference>
<evidence type="ECO:0000256" key="7">
    <source>
        <dbReference type="ARBA" id="ARBA00023004"/>
    </source>
</evidence>
<dbReference type="InterPro" id="IPR002403">
    <property type="entry name" value="Cyt_P450_E_grp-IV"/>
</dbReference>
<dbReference type="InterPro" id="IPR036396">
    <property type="entry name" value="Cyt_P450_sf"/>
</dbReference>
<keyword evidence="9 12" id="KW-0472">Membrane</keyword>
<dbReference type="GO" id="GO:0004497">
    <property type="term" value="F:monooxygenase activity"/>
    <property type="evidence" value="ECO:0007669"/>
    <property type="project" value="UniProtKB-KW"/>
</dbReference>
<evidence type="ECO:0000256" key="1">
    <source>
        <dbReference type="ARBA" id="ARBA00001971"/>
    </source>
</evidence>
<comment type="similarity">
    <text evidence="3 11">Belongs to the cytochrome P450 family.</text>
</comment>
<name>A0A0D7BG76_9AGAR</name>
<keyword evidence="8 11" id="KW-0503">Monooxygenase</keyword>
<dbReference type="STRING" id="1314674.A0A0D7BG76"/>
<dbReference type="Pfam" id="PF00067">
    <property type="entry name" value="p450"/>
    <property type="match status" value="1"/>
</dbReference>
<dbReference type="GO" id="GO:0008168">
    <property type="term" value="F:methyltransferase activity"/>
    <property type="evidence" value="ECO:0007669"/>
    <property type="project" value="UniProtKB-KW"/>
</dbReference>
<dbReference type="InterPro" id="IPR050529">
    <property type="entry name" value="CYP450_sterol_14alpha_dmase"/>
</dbReference>
<evidence type="ECO:0000256" key="6">
    <source>
        <dbReference type="ARBA" id="ARBA00023002"/>
    </source>
</evidence>
<evidence type="ECO:0000256" key="9">
    <source>
        <dbReference type="ARBA" id="ARBA00023136"/>
    </source>
</evidence>
<dbReference type="PANTHER" id="PTHR24304:SF2">
    <property type="entry name" value="24-HYDROXYCHOLESTEROL 7-ALPHA-HYDROXYLASE"/>
    <property type="match status" value="1"/>
</dbReference>
<keyword evidence="5 10" id="KW-0479">Metal-binding</keyword>
<dbReference type="AlphaFoldDB" id="A0A0D7BG76"/>
<reference evidence="13 14" key="1">
    <citation type="journal article" date="2015" name="Fungal Genet. Biol.">
        <title>Evolution of novel wood decay mechanisms in Agaricales revealed by the genome sequences of Fistulina hepatica and Cylindrobasidium torrendii.</title>
        <authorList>
            <person name="Floudas D."/>
            <person name="Held B.W."/>
            <person name="Riley R."/>
            <person name="Nagy L.G."/>
            <person name="Koehler G."/>
            <person name="Ransdell A.S."/>
            <person name="Younus H."/>
            <person name="Chow J."/>
            <person name="Chiniquy J."/>
            <person name="Lipzen A."/>
            <person name="Tritt A."/>
            <person name="Sun H."/>
            <person name="Haridas S."/>
            <person name="LaButti K."/>
            <person name="Ohm R.A."/>
            <person name="Kues U."/>
            <person name="Blanchette R.A."/>
            <person name="Grigoriev I.V."/>
            <person name="Minto R.E."/>
            <person name="Hibbett D.S."/>
        </authorList>
    </citation>
    <scope>NUCLEOTIDE SEQUENCE [LARGE SCALE GENOMIC DNA]</scope>
    <source>
        <strain evidence="13 14">FP15055 ss-10</strain>
    </source>
</reference>
<dbReference type="CDD" id="cd11042">
    <property type="entry name" value="CYP51-like"/>
    <property type="match status" value="1"/>
</dbReference>
<evidence type="ECO:0000256" key="8">
    <source>
        <dbReference type="ARBA" id="ARBA00023033"/>
    </source>
</evidence>
<dbReference type="EMBL" id="KN880490">
    <property type="protein sequence ID" value="KIY69104.1"/>
    <property type="molecule type" value="Genomic_DNA"/>
</dbReference>
<keyword evidence="12" id="KW-1133">Transmembrane helix</keyword>
<evidence type="ECO:0000256" key="2">
    <source>
        <dbReference type="ARBA" id="ARBA00004370"/>
    </source>
</evidence>
<proteinExistence type="inferred from homology"/>
<protein>
    <submittedName>
        <fullName evidence="13">Lanosterol 14-alpha-demethylase</fullName>
    </submittedName>
</protein>
<dbReference type="GO" id="GO:0005506">
    <property type="term" value="F:iron ion binding"/>
    <property type="evidence" value="ECO:0007669"/>
    <property type="project" value="InterPro"/>
</dbReference>
<dbReference type="GO" id="GO:0032259">
    <property type="term" value="P:methylation"/>
    <property type="evidence" value="ECO:0007669"/>
    <property type="project" value="UniProtKB-KW"/>
</dbReference>
<evidence type="ECO:0000256" key="10">
    <source>
        <dbReference type="PIRSR" id="PIRSR602403-1"/>
    </source>
</evidence>
<evidence type="ECO:0000313" key="14">
    <source>
        <dbReference type="Proteomes" id="UP000054007"/>
    </source>
</evidence>
<keyword evidence="13" id="KW-0489">Methyltransferase</keyword>